<accession>A0AA86PYL1</accession>
<dbReference type="EMBL" id="CATOUU010000779">
    <property type="protein sequence ID" value="CAI9947693.1"/>
    <property type="molecule type" value="Genomic_DNA"/>
</dbReference>
<evidence type="ECO:0000313" key="3">
    <source>
        <dbReference type="EMBL" id="CAL6074969.1"/>
    </source>
</evidence>
<sequence>MTIFIIFDVVMLQVYVAIAAFLERKSALFKIGGQVPLTCGRFASHVKFCRRTYCALQDRDAFVFVIFSGKVVALIRLNLRSMLVGDKGQTSSLADSRWLYEANSEPTLNM</sequence>
<name>A0AA86PYL1_9EUKA</name>
<feature type="transmembrane region" description="Helical" evidence="1">
    <location>
        <begin position="5"/>
        <end position="22"/>
    </location>
</feature>
<evidence type="ECO:0000313" key="4">
    <source>
        <dbReference type="Proteomes" id="UP001642409"/>
    </source>
</evidence>
<gene>
    <name evidence="2" type="ORF">HINF_LOCUS35338</name>
    <name evidence="3" type="ORF">HINF_LOCUS56979</name>
</gene>
<keyword evidence="1" id="KW-0812">Transmembrane</keyword>
<dbReference type="AlphaFoldDB" id="A0AA86PYL1"/>
<keyword evidence="1" id="KW-1133">Transmembrane helix</keyword>
<keyword evidence="1" id="KW-0472">Membrane</keyword>
<comment type="caution">
    <text evidence="2">The sequence shown here is derived from an EMBL/GenBank/DDBJ whole genome shotgun (WGS) entry which is preliminary data.</text>
</comment>
<evidence type="ECO:0000256" key="1">
    <source>
        <dbReference type="SAM" id="Phobius"/>
    </source>
</evidence>
<organism evidence="2">
    <name type="scientific">Hexamita inflata</name>
    <dbReference type="NCBI Taxonomy" id="28002"/>
    <lineage>
        <taxon>Eukaryota</taxon>
        <taxon>Metamonada</taxon>
        <taxon>Diplomonadida</taxon>
        <taxon>Hexamitidae</taxon>
        <taxon>Hexamitinae</taxon>
        <taxon>Hexamita</taxon>
    </lineage>
</organism>
<dbReference type="Proteomes" id="UP001642409">
    <property type="component" value="Unassembled WGS sequence"/>
</dbReference>
<proteinExistence type="predicted"/>
<keyword evidence="4" id="KW-1185">Reference proteome</keyword>
<protein>
    <submittedName>
        <fullName evidence="3">Hypothetical_protein</fullName>
    </submittedName>
</protein>
<evidence type="ECO:0000313" key="2">
    <source>
        <dbReference type="EMBL" id="CAI9947693.1"/>
    </source>
</evidence>
<dbReference type="EMBL" id="CAXDID020000311">
    <property type="protein sequence ID" value="CAL6074969.1"/>
    <property type="molecule type" value="Genomic_DNA"/>
</dbReference>
<reference evidence="2" key="1">
    <citation type="submission" date="2023-06" db="EMBL/GenBank/DDBJ databases">
        <authorList>
            <person name="Kurt Z."/>
        </authorList>
    </citation>
    <scope>NUCLEOTIDE SEQUENCE</scope>
</reference>
<reference evidence="3 4" key="2">
    <citation type="submission" date="2024-07" db="EMBL/GenBank/DDBJ databases">
        <authorList>
            <person name="Akdeniz Z."/>
        </authorList>
    </citation>
    <scope>NUCLEOTIDE SEQUENCE [LARGE SCALE GENOMIC DNA]</scope>
</reference>